<evidence type="ECO:0000313" key="2">
    <source>
        <dbReference type="Proteomes" id="UP001596012"/>
    </source>
</evidence>
<dbReference type="Proteomes" id="UP001596012">
    <property type="component" value="Unassembled WGS sequence"/>
</dbReference>
<gene>
    <name evidence="1" type="ORF">ACFPH6_45100</name>
</gene>
<reference evidence="2" key="1">
    <citation type="journal article" date="2019" name="Int. J. Syst. Evol. Microbiol.">
        <title>The Global Catalogue of Microorganisms (GCM) 10K type strain sequencing project: providing services to taxonomists for standard genome sequencing and annotation.</title>
        <authorList>
            <consortium name="The Broad Institute Genomics Platform"/>
            <consortium name="The Broad Institute Genome Sequencing Center for Infectious Disease"/>
            <person name="Wu L."/>
            <person name="Ma J."/>
        </authorList>
    </citation>
    <scope>NUCLEOTIDE SEQUENCE [LARGE SCALE GENOMIC DNA]</scope>
    <source>
        <strain evidence="2">DT43</strain>
    </source>
</reference>
<keyword evidence="2" id="KW-1185">Reference proteome</keyword>
<proteinExistence type="predicted"/>
<comment type="caution">
    <text evidence="1">The sequence shown here is derived from an EMBL/GenBank/DDBJ whole genome shotgun (WGS) entry which is preliminary data.</text>
</comment>
<sequence length="65" mass="7195">MSDVYVPERGDRYHLYENCADIGFGQLGNTTQGVGTYSVTPMPLDQAEALKKTLCRTCRKTALLP</sequence>
<dbReference type="EMBL" id="JBHSFG010000093">
    <property type="protein sequence ID" value="MFC4471594.1"/>
    <property type="molecule type" value="Genomic_DNA"/>
</dbReference>
<protein>
    <submittedName>
        <fullName evidence="1">Uncharacterized protein</fullName>
    </submittedName>
</protein>
<accession>A0ABV8Z3G2</accession>
<name>A0ABV8Z3G2_9ACTN</name>
<dbReference type="RefSeq" id="WP_386353977.1">
    <property type="nucleotide sequence ID" value="NZ_JBHSFG010000093.1"/>
</dbReference>
<evidence type="ECO:0000313" key="1">
    <source>
        <dbReference type="EMBL" id="MFC4471594.1"/>
    </source>
</evidence>
<organism evidence="1 2">
    <name type="scientific">Streptomyces xiangluensis</name>
    <dbReference type="NCBI Taxonomy" id="2665720"/>
    <lineage>
        <taxon>Bacteria</taxon>
        <taxon>Bacillati</taxon>
        <taxon>Actinomycetota</taxon>
        <taxon>Actinomycetes</taxon>
        <taxon>Kitasatosporales</taxon>
        <taxon>Streptomycetaceae</taxon>
        <taxon>Streptomyces</taxon>
    </lineage>
</organism>